<evidence type="ECO:0000256" key="1">
    <source>
        <dbReference type="SAM" id="MobiDB-lite"/>
    </source>
</evidence>
<feature type="compositionally biased region" description="Low complexity" evidence="1">
    <location>
        <begin position="86"/>
        <end position="98"/>
    </location>
</feature>
<sequence>MRTPSGVSRAASSDQRRARSTSWVAITTVVPPARSPSRVASSRSCPSGSSPAVGSSRISTRGRIATAPAIAVRLRCPYDSRCVGRSASPEMSSAASASPTRDLTSASDRPRFSGPKDTSWPTEAAKSWSSGSCTTSCTVVRSRVSPLRS</sequence>
<organism evidence="2 3">
    <name type="scientific">Streptomyces lividans 1326</name>
    <dbReference type="NCBI Taxonomy" id="1200984"/>
    <lineage>
        <taxon>Bacteria</taxon>
        <taxon>Bacillati</taxon>
        <taxon>Actinomycetota</taxon>
        <taxon>Actinomycetes</taxon>
        <taxon>Kitasatosporales</taxon>
        <taxon>Streptomycetaceae</taxon>
        <taxon>Streptomyces</taxon>
    </lineage>
</organism>
<protein>
    <submittedName>
        <fullName evidence="2">Uncharacterized protein</fullName>
    </submittedName>
</protein>
<reference evidence="3" key="1">
    <citation type="journal article" date="2013" name="Genome Biol. Evol.">
        <title>The genome sequence of Streptomyces lividans 66 reveals a novel tRNA-dependent peptide biosynthetic system within a metal-related genomic island.</title>
        <authorList>
            <person name="Cruz-Morales P."/>
            <person name="Vijgenboom E."/>
            <person name="Iruegas-Bocardo F."/>
            <person name="Girard G."/>
            <person name="Yanez-Guerra L.A."/>
            <person name="Ramos-Aboites H.E."/>
            <person name="Pernodet J.L."/>
            <person name="Anne J."/>
            <person name="van Wezel G.P."/>
            <person name="Barona-Gomez F."/>
        </authorList>
    </citation>
    <scope>NUCLEOTIDE SEQUENCE [LARGE SCALE GENOMIC DNA]</scope>
    <source>
        <strain evidence="3">1326</strain>
    </source>
</reference>
<accession>A0A7U9DYV7</accession>
<gene>
    <name evidence="2" type="ORF">SLI_6238</name>
</gene>
<name>A0A7U9DYV7_STRLI</name>
<dbReference type="EMBL" id="CM001889">
    <property type="protein sequence ID" value="EOY50945.1"/>
    <property type="molecule type" value="Genomic_DNA"/>
</dbReference>
<evidence type="ECO:0000313" key="2">
    <source>
        <dbReference type="EMBL" id="EOY50945.1"/>
    </source>
</evidence>
<feature type="region of interest" description="Disordered" evidence="1">
    <location>
        <begin position="1"/>
        <end position="62"/>
    </location>
</feature>
<proteinExistence type="predicted"/>
<evidence type="ECO:0000313" key="3">
    <source>
        <dbReference type="Proteomes" id="UP000014062"/>
    </source>
</evidence>
<feature type="compositionally biased region" description="Low complexity" evidence="1">
    <location>
        <begin position="29"/>
        <end position="53"/>
    </location>
</feature>
<dbReference type="AlphaFoldDB" id="A0A7U9DYV7"/>
<feature type="region of interest" description="Disordered" evidence="1">
    <location>
        <begin position="84"/>
        <end position="135"/>
    </location>
</feature>
<dbReference type="Proteomes" id="UP000014062">
    <property type="component" value="Chromosome"/>
</dbReference>